<dbReference type="Gene3D" id="3.30.360.10">
    <property type="entry name" value="Dihydrodipicolinate Reductase, domain 2"/>
    <property type="match status" value="1"/>
</dbReference>
<protein>
    <submittedName>
        <fullName evidence="3">Gfo/Idh/MocA family oxidoreductase</fullName>
    </submittedName>
</protein>
<comment type="caution">
    <text evidence="3">The sequence shown here is derived from an EMBL/GenBank/DDBJ whole genome shotgun (WGS) entry which is preliminary data.</text>
</comment>
<dbReference type="PANTHER" id="PTHR43377:SF1">
    <property type="entry name" value="BILIVERDIN REDUCTASE A"/>
    <property type="match status" value="1"/>
</dbReference>
<dbReference type="Pfam" id="PF22725">
    <property type="entry name" value="GFO_IDH_MocA_C3"/>
    <property type="match status" value="1"/>
</dbReference>
<dbReference type="SUPFAM" id="SSF51735">
    <property type="entry name" value="NAD(P)-binding Rossmann-fold domains"/>
    <property type="match status" value="1"/>
</dbReference>
<keyword evidence="4" id="KW-1185">Reference proteome</keyword>
<evidence type="ECO:0000313" key="4">
    <source>
        <dbReference type="Proteomes" id="UP000612893"/>
    </source>
</evidence>
<proteinExistence type="predicted"/>
<feature type="domain" description="GFO/IDH/MocA-like oxidoreductase" evidence="2">
    <location>
        <begin position="128"/>
        <end position="237"/>
    </location>
</feature>
<dbReference type="RefSeq" id="WP_338204976.1">
    <property type="nucleotide sequence ID" value="NZ_JAEKNR010000231.1"/>
</dbReference>
<evidence type="ECO:0000259" key="2">
    <source>
        <dbReference type="Pfam" id="PF22725"/>
    </source>
</evidence>
<gene>
    <name evidence="3" type="ORF">JF922_23260</name>
</gene>
<dbReference type="EMBL" id="JAEKNR010000231">
    <property type="protein sequence ID" value="MBJ7600975.1"/>
    <property type="molecule type" value="Genomic_DNA"/>
</dbReference>
<dbReference type="GO" id="GO:0000166">
    <property type="term" value="F:nucleotide binding"/>
    <property type="evidence" value="ECO:0007669"/>
    <property type="project" value="InterPro"/>
</dbReference>
<evidence type="ECO:0000259" key="1">
    <source>
        <dbReference type="Pfam" id="PF01408"/>
    </source>
</evidence>
<dbReference type="SUPFAM" id="SSF55347">
    <property type="entry name" value="Glyceraldehyde-3-phosphate dehydrogenase-like, C-terminal domain"/>
    <property type="match status" value="1"/>
</dbReference>
<dbReference type="InterPro" id="IPR036291">
    <property type="entry name" value="NAD(P)-bd_dom_sf"/>
</dbReference>
<dbReference type="InterPro" id="IPR055170">
    <property type="entry name" value="GFO_IDH_MocA-like_dom"/>
</dbReference>
<accession>A0A934KF25</accession>
<sequence length="331" mass="36513">MAVIGAGSMGTNHLRVLHDFDDDAVQLVGVAESHEPTLAKAVSRYHIPGFVDYRQLIRETCPDLVSIVVPTHQHFTVAVHALEHGVHALIEKPITTTVEEATTLSELARACGRMIAVGHIERFNPAVLALKQLVAEGSLGQIYCLHARRIGPFPSRIRDVGVVLDLATHDLDAMRYIVDSEPERAYAETRQCTGQEHEDMLFGLVRFKTGAVGMLDVNWLTPTKVRELSVTGEYGMYLVNYLSQELYFYENDYTPVGWDTLRSQVGVSEGTMTRLKIQRQEPLRAEYENVINAVRQGATPAVTAEDGIAVLRLAHELIGSTRVGGVVPCTA</sequence>
<dbReference type="AlphaFoldDB" id="A0A934KF25"/>
<dbReference type="InterPro" id="IPR051450">
    <property type="entry name" value="Gfo/Idh/MocA_Oxidoreductases"/>
</dbReference>
<organism evidence="3 4">
    <name type="scientific">Candidatus Nephthysia bennettiae</name>
    <dbReference type="NCBI Taxonomy" id="3127016"/>
    <lineage>
        <taxon>Bacteria</taxon>
        <taxon>Bacillati</taxon>
        <taxon>Candidatus Dormiibacterota</taxon>
        <taxon>Candidatus Dormibacteria</taxon>
        <taxon>Candidatus Dormibacterales</taxon>
        <taxon>Candidatus Dormibacteraceae</taxon>
        <taxon>Candidatus Nephthysia</taxon>
    </lineage>
</organism>
<dbReference type="Pfam" id="PF01408">
    <property type="entry name" value="GFO_IDH_MocA"/>
    <property type="match status" value="1"/>
</dbReference>
<name>A0A934KF25_9BACT</name>
<evidence type="ECO:0000313" key="3">
    <source>
        <dbReference type="EMBL" id="MBJ7600975.1"/>
    </source>
</evidence>
<dbReference type="PANTHER" id="PTHR43377">
    <property type="entry name" value="BILIVERDIN REDUCTASE A"/>
    <property type="match status" value="1"/>
</dbReference>
<feature type="domain" description="Gfo/Idh/MocA-like oxidoreductase N-terminal" evidence="1">
    <location>
        <begin position="2"/>
        <end position="119"/>
    </location>
</feature>
<dbReference type="InterPro" id="IPR000683">
    <property type="entry name" value="Gfo/Idh/MocA-like_OxRdtase_N"/>
</dbReference>
<reference evidence="3" key="1">
    <citation type="submission" date="2020-10" db="EMBL/GenBank/DDBJ databases">
        <title>Ca. Dormibacterota MAGs.</title>
        <authorList>
            <person name="Montgomery K."/>
        </authorList>
    </citation>
    <scope>NUCLEOTIDE SEQUENCE [LARGE SCALE GENOMIC DNA]</scope>
    <source>
        <strain evidence="3">SC8812_S17_10</strain>
    </source>
</reference>
<dbReference type="Gene3D" id="3.40.50.720">
    <property type="entry name" value="NAD(P)-binding Rossmann-like Domain"/>
    <property type="match status" value="1"/>
</dbReference>
<dbReference type="Proteomes" id="UP000612893">
    <property type="component" value="Unassembled WGS sequence"/>
</dbReference>